<dbReference type="AlphaFoldDB" id="A0A1H6Q1A3"/>
<dbReference type="OrthoDB" id="637094at2"/>
<feature type="transmembrane region" description="Helical" evidence="1">
    <location>
        <begin position="144"/>
        <end position="166"/>
    </location>
</feature>
<gene>
    <name evidence="2" type="ORF">SAMN04487995_0158</name>
</gene>
<feature type="transmembrane region" description="Helical" evidence="1">
    <location>
        <begin position="120"/>
        <end position="138"/>
    </location>
</feature>
<feature type="transmembrane region" description="Helical" evidence="1">
    <location>
        <begin position="285"/>
        <end position="305"/>
    </location>
</feature>
<evidence type="ECO:0000313" key="2">
    <source>
        <dbReference type="EMBL" id="SEI37629.1"/>
    </source>
</evidence>
<sequence length="414" mass="45866">MKEEILSNLANPAKLERLYRADKTTFKRTFRSLYPELTNSNLADFWNERLSFAGEDVFWGSNRELLFVIAVSLFAGLIAKLPVLIPVNEDFFYPRNIGFVVFPALCAYFVWRNNLSKTKIAFIAGIILFGAVYINLLPDLKTSATLILSCIHLPLVLWATLGFAFVGEKGNNTARRLGFLRYSGDLVVMTALILLAGALMSVITVGLFELIGVDLKKYYFDYVAIFGLSAAPIVGTHLTQTNPQLVGKVSPVIAKIFSPLVLIMLVIYLIAIAYSGKNPYSDREFLMVFNALLVGVMAIIFFSVAETSETESHRAGVWVLFLLSIITALVNGIALSAILFRISAWGITPNRAAVLGGNVFILINLILVTGQLYKVLSKSAPISGVGKVISQYLPVYFVWALIVTFLFPLLFWFK</sequence>
<dbReference type="EMBL" id="FNXY01000001">
    <property type="protein sequence ID" value="SEI37629.1"/>
    <property type="molecule type" value="Genomic_DNA"/>
</dbReference>
<proteinExistence type="predicted"/>
<keyword evidence="1" id="KW-1133">Transmembrane helix</keyword>
<feature type="transmembrane region" description="Helical" evidence="1">
    <location>
        <begin position="91"/>
        <end position="111"/>
    </location>
</feature>
<protein>
    <recommendedName>
        <fullName evidence="4">DUF4153 domain-containing protein</fullName>
    </recommendedName>
</protein>
<dbReference type="Proteomes" id="UP000199532">
    <property type="component" value="Unassembled WGS sequence"/>
</dbReference>
<dbReference type="RefSeq" id="WP_090332539.1">
    <property type="nucleotide sequence ID" value="NZ_FNXY01000001.1"/>
</dbReference>
<reference evidence="2 3" key="1">
    <citation type="submission" date="2016-10" db="EMBL/GenBank/DDBJ databases">
        <authorList>
            <person name="de Groot N.N."/>
        </authorList>
    </citation>
    <scope>NUCLEOTIDE SEQUENCE [LARGE SCALE GENOMIC DNA]</scope>
    <source>
        <strain evidence="2 3">DSM 19938</strain>
    </source>
</reference>
<dbReference type="STRING" id="408657.SAMN04487995_0158"/>
<feature type="transmembrane region" description="Helical" evidence="1">
    <location>
        <begin position="393"/>
        <end position="413"/>
    </location>
</feature>
<feature type="transmembrane region" description="Helical" evidence="1">
    <location>
        <begin position="186"/>
        <end position="208"/>
    </location>
</feature>
<evidence type="ECO:0000313" key="3">
    <source>
        <dbReference type="Proteomes" id="UP000199532"/>
    </source>
</evidence>
<name>A0A1H6Q1A3_9BACT</name>
<feature type="transmembrane region" description="Helical" evidence="1">
    <location>
        <begin position="252"/>
        <end position="273"/>
    </location>
</feature>
<evidence type="ECO:0008006" key="4">
    <source>
        <dbReference type="Google" id="ProtNLM"/>
    </source>
</evidence>
<feature type="transmembrane region" description="Helical" evidence="1">
    <location>
        <begin position="352"/>
        <end position="373"/>
    </location>
</feature>
<feature type="transmembrane region" description="Helical" evidence="1">
    <location>
        <begin position="65"/>
        <end position="85"/>
    </location>
</feature>
<organism evidence="2 3">
    <name type="scientific">Dyadobacter koreensis</name>
    <dbReference type="NCBI Taxonomy" id="408657"/>
    <lineage>
        <taxon>Bacteria</taxon>
        <taxon>Pseudomonadati</taxon>
        <taxon>Bacteroidota</taxon>
        <taxon>Cytophagia</taxon>
        <taxon>Cytophagales</taxon>
        <taxon>Spirosomataceae</taxon>
        <taxon>Dyadobacter</taxon>
    </lineage>
</organism>
<accession>A0A1H6Q1A3</accession>
<keyword evidence="1" id="KW-0472">Membrane</keyword>
<keyword evidence="3" id="KW-1185">Reference proteome</keyword>
<keyword evidence="1" id="KW-0812">Transmembrane</keyword>
<evidence type="ECO:0000256" key="1">
    <source>
        <dbReference type="SAM" id="Phobius"/>
    </source>
</evidence>
<feature type="transmembrane region" description="Helical" evidence="1">
    <location>
        <begin position="317"/>
        <end position="340"/>
    </location>
</feature>